<sequence length="92" mass="10268">MVTFIVRVPLGCKSPKTIHLLLSVCQRHIRRRRSAEMPAERETEPFSDSSRGVKGLVDLGGPHRNKRGLTSLLTGLRLVELVDAFTNNNETS</sequence>
<evidence type="ECO:0000313" key="3">
    <source>
        <dbReference type="Proteomes" id="UP001054945"/>
    </source>
</evidence>
<organism evidence="2 3">
    <name type="scientific">Caerostris extrusa</name>
    <name type="common">Bark spider</name>
    <name type="synonym">Caerostris bankana</name>
    <dbReference type="NCBI Taxonomy" id="172846"/>
    <lineage>
        <taxon>Eukaryota</taxon>
        <taxon>Metazoa</taxon>
        <taxon>Ecdysozoa</taxon>
        <taxon>Arthropoda</taxon>
        <taxon>Chelicerata</taxon>
        <taxon>Arachnida</taxon>
        <taxon>Araneae</taxon>
        <taxon>Araneomorphae</taxon>
        <taxon>Entelegynae</taxon>
        <taxon>Araneoidea</taxon>
        <taxon>Araneidae</taxon>
        <taxon>Caerostris</taxon>
    </lineage>
</organism>
<feature type="region of interest" description="Disordered" evidence="1">
    <location>
        <begin position="32"/>
        <end position="60"/>
    </location>
</feature>
<reference evidence="2 3" key="1">
    <citation type="submission" date="2021-06" db="EMBL/GenBank/DDBJ databases">
        <title>Caerostris extrusa draft genome.</title>
        <authorList>
            <person name="Kono N."/>
            <person name="Arakawa K."/>
        </authorList>
    </citation>
    <scope>NUCLEOTIDE SEQUENCE [LARGE SCALE GENOMIC DNA]</scope>
</reference>
<comment type="caution">
    <text evidence="2">The sequence shown here is derived from an EMBL/GenBank/DDBJ whole genome shotgun (WGS) entry which is preliminary data.</text>
</comment>
<dbReference type="Proteomes" id="UP001054945">
    <property type="component" value="Unassembled WGS sequence"/>
</dbReference>
<dbReference type="AlphaFoldDB" id="A0AAV4T7Q8"/>
<accession>A0AAV4T7Q8</accession>
<protein>
    <submittedName>
        <fullName evidence="2">Uncharacterized protein</fullName>
    </submittedName>
</protein>
<proteinExistence type="predicted"/>
<gene>
    <name evidence="2" type="ORF">CEXT_811061</name>
</gene>
<feature type="compositionally biased region" description="Basic and acidic residues" evidence="1">
    <location>
        <begin position="34"/>
        <end position="44"/>
    </location>
</feature>
<dbReference type="EMBL" id="BPLR01010870">
    <property type="protein sequence ID" value="GIY42598.1"/>
    <property type="molecule type" value="Genomic_DNA"/>
</dbReference>
<keyword evidence="3" id="KW-1185">Reference proteome</keyword>
<evidence type="ECO:0000256" key="1">
    <source>
        <dbReference type="SAM" id="MobiDB-lite"/>
    </source>
</evidence>
<name>A0AAV4T7Q8_CAEEX</name>
<evidence type="ECO:0000313" key="2">
    <source>
        <dbReference type="EMBL" id="GIY42598.1"/>
    </source>
</evidence>